<evidence type="ECO:0000256" key="1">
    <source>
        <dbReference type="ARBA" id="ARBA00004123"/>
    </source>
</evidence>
<dbReference type="GO" id="GO:0071037">
    <property type="term" value="P:nuclear polyadenylation-dependent snRNA catabolic process"/>
    <property type="evidence" value="ECO:0007669"/>
    <property type="project" value="TreeGrafter"/>
</dbReference>
<feature type="region of interest" description="Disordered" evidence="10">
    <location>
        <begin position="1"/>
        <end position="82"/>
    </location>
</feature>
<dbReference type="GO" id="GO:0071038">
    <property type="term" value="P:TRAMP-dependent tRNA surveillance pathway"/>
    <property type="evidence" value="ECO:0007669"/>
    <property type="project" value="TreeGrafter"/>
</dbReference>
<keyword evidence="2" id="KW-0479">Metal-binding</keyword>
<organism evidence="12 13">
    <name type="scientific">Channa striata</name>
    <name type="common">Snakehead murrel</name>
    <name type="synonym">Ophicephalus striatus</name>
    <dbReference type="NCBI Taxonomy" id="64152"/>
    <lineage>
        <taxon>Eukaryota</taxon>
        <taxon>Metazoa</taxon>
        <taxon>Chordata</taxon>
        <taxon>Craniata</taxon>
        <taxon>Vertebrata</taxon>
        <taxon>Euteleostomi</taxon>
        <taxon>Actinopterygii</taxon>
        <taxon>Neopterygii</taxon>
        <taxon>Teleostei</taxon>
        <taxon>Neoteleostei</taxon>
        <taxon>Acanthomorphata</taxon>
        <taxon>Anabantaria</taxon>
        <taxon>Anabantiformes</taxon>
        <taxon>Channoidei</taxon>
        <taxon>Channidae</taxon>
        <taxon>Channa</taxon>
    </lineage>
</organism>
<comment type="caution">
    <text evidence="12">The sequence shown here is derived from an EMBL/GenBank/DDBJ whole genome shotgun (WGS) entry which is preliminary data.</text>
</comment>
<gene>
    <name evidence="12" type="ORF">Q5P01_008903</name>
</gene>
<dbReference type="GO" id="GO:0071035">
    <property type="term" value="P:nuclear polyadenylation-dependent rRNA catabolic process"/>
    <property type="evidence" value="ECO:0007669"/>
    <property type="project" value="TreeGrafter"/>
</dbReference>
<keyword evidence="5" id="KW-0862">Zinc</keyword>
<dbReference type="PANTHER" id="PTHR46543:SF1">
    <property type="entry name" value="ZINC FINGER CCHC DOMAIN-CONTAINING PROTEIN 7"/>
    <property type="match status" value="1"/>
</dbReference>
<name>A0AA88N5V4_CHASR</name>
<keyword evidence="4 9" id="KW-0863">Zinc-finger</keyword>
<reference evidence="12" key="1">
    <citation type="submission" date="2023-07" db="EMBL/GenBank/DDBJ databases">
        <title>Chromosome-level Genome Assembly of Striped Snakehead (Channa striata).</title>
        <authorList>
            <person name="Liu H."/>
        </authorList>
    </citation>
    <scope>NUCLEOTIDE SEQUENCE</scope>
    <source>
        <strain evidence="12">Gz</strain>
        <tissue evidence="12">Muscle</tissue>
    </source>
</reference>
<sequence length="552" mass="62534">MSSVEEGDGAKHEAFLHEDSCSPEFSDQTHRNSCNKAERLSRESSPPLLLAFSINHGRALQDGSPSPAVPQGQRDEEEEDSDHTIEEWMMLGGEEQEGDASIQLNLDCWSSSEDDSRDEDLKVKYMEDTWAVSIKDKCGADQSQSSRYFLPDRSLTCQICNRTGHLSKRCYYYRKYPTCILCGIRGHIQKVCPRRPCTNCGLPSHGFRPCEPPSVWNQHCQRCGMTGHLSDACPDTWRQYHLTIQLEPPLRPQTVVSHKHKRYQAHCYNCSKRGHHGYECTKKRMISGTFPSLPYVCHYDTMEDILQCRTKIQKRAKDLIKAGSLPLSDQLHLSEPTGESGEESQPILGRSRAKHEDCSRAGRRKTWPEKRRERREIKKLRREAQARREGGLLGKFRSNSDDEACPTDPFKCFPHAMKVSTPPPQKWRRVKAEKTLDSERERGFKLVKHGPSYLTDKRFPLSSPAQTAVERVDGAGAAGACSTSLIPLLPELTGWIETRRRGLKRDAPARFWTPISPAYLHHVHPPSHSSSPQPWTPRGRDLGLGLASFISG</sequence>
<dbReference type="PROSITE" id="PS50158">
    <property type="entry name" value="ZF_CCHC"/>
    <property type="match status" value="2"/>
</dbReference>
<evidence type="ECO:0000256" key="4">
    <source>
        <dbReference type="ARBA" id="ARBA00022771"/>
    </source>
</evidence>
<dbReference type="GO" id="GO:0003723">
    <property type="term" value="F:RNA binding"/>
    <property type="evidence" value="ECO:0007669"/>
    <property type="project" value="TreeGrafter"/>
</dbReference>
<evidence type="ECO:0000256" key="8">
    <source>
        <dbReference type="ARBA" id="ARBA00043023"/>
    </source>
</evidence>
<evidence type="ECO:0000256" key="6">
    <source>
        <dbReference type="ARBA" id="ARBA00023242"/>
    </source>
</evidence>
<dbReference type="GO" id="GO:0071031">
    <property type="term" value="P:nuclear mRNA surveillance of mRNA 3'-end processing"/>
    <property type="evidence" value="ECO:0007669"/>
    <property type="project" value="TreeGrafter"/>
</dbReference>
<keyword evidence="3" id="KW-0677">Repeat</keyword>
<evidence type="ECO:0000256" key="10">
    <source>
        <dbReference type="SAM" id="MobiDB-lite"/>
    </source>
</evidence>
<dbReference type="SMART" id="SM00343">
    <property type="entry name" value="ZnF_C2HC"/>
    <property type="match status" value="5"/>
</dbReference>
<dbReference type="SUPFAM" id="SSF57756">
    <property type="entry name" value="Retrovirus zinc finger-like domains"/>
    <property type="match status" value="2"/>
</dbReference>
<evidence type="ECO:0000313" key="12">
    <source>
        <dbReference type="EMBL" id="KAK2849069.1"/>
    </source>
</evidence>
<dbReference type="PANTHER" id="PTHR46543">
    <property type="entry name" value="ZINC FINGER CCHC DOMAIN-CONTAINING PROTEIN 7"/>
    <property type="match status" value="1"/>
</dbReference>
<comment type="subcellular location">
    <subcellularLocation>
        <location evidence="1">Nucleus</location>
    </subcellularLocation>
</comment>
<feature type="compositionally biased region" description="Polar residues" evidence="10">
    <location>
        <begin position="23"/>
        <end position="35"/>
    </location>
</feature>
<evidence type="ECO:0000256" key="9">
    <source>
        <dbReference type="PROSITE-ProRule" id="PRU00047"/>
    </source>
</evidence>
<dbReference type="AlphaFoldDB" id="A0AA88N5V4"/>
<evidence type="ECO:0000313" key="13">
    <source>
        <dbReference type="Proteomes" id="UP001187415"/>
    </source>
</evidence>
<feature type="region of interest" description="Disordered" evidence="10">
    <location>
        <begin position="329"/>
        <end position="400"/>
    </location>
</feature>
<dbReference type="InterPro" id="IPR036875">
    <property type="entry name" value="Znf_CCHC_sf"/>
</dbReference>
<accession>A0AA88N5V4</accession>
<dbReference type="InterPro" id="IPR051644">
    <property type="entry name" value="TRAMP_AT-DNA-binding"/>
</dbReference>
<protein>
    <recommendedName>
        <fullName evidence="7">Zinc finger CCHC domain-containing protein 7</fullName>
    </recommendedName>
    <alternativeName>
        <fullName evidence="8">TRAMP-like complex RNA-binding factor ZCCHC7</fullName>
    </alternativeName>
</protein>
<evidence type="ECO:0000256" key="7">
    <source>
        <dbReference type="ARBA" id="ARBA00041190"/>
    </source>
</evidence>
<evidence type="ECO:0000256" key="5">
    <source>
        <dbReference type="ARBA" id="ARBA00022833"/>
    </source>
</evidence>
<dbReference type="GO" id="GO:0071039">
    <property type="term" value="P:nuclear polyadenylation-dependent CUT catabolic process"/>
    <property type="evidence" value="ECO:0007669"/>
    <property type="project" value="TreeGrafter"/>
</dbReference>
<dbReference type="Proteomes" id="UP001187415">
    <property type="component" value="Unassembled WGS sequence"/>
</dbReference>
<evidence type="ECO:0000259" key="11">
    <source>
        <dbReference type="PROSITE" id="PS50158"/>
    </source>
</evidence>
<feature type="domain" description="CCHC-type" evidence="11">
    <location>
        <begin position="267"/>
        <end position="282"/>
    </location>
</feature>
<dbReference type="Gene3D" id="4.10.60.10">
    <property type="entry name" value="Zinc finger, CCHC-type"/>
    <property type="match status" value="2"/>
</dbReference>
<feature type="domain" description="CCHC-type" evidence="11">
    <location>
        <begin position="220"/>
        <end position="235"/>
    </location>
</feature>
<proteinExistence type="predicted"/>
<feature type="compositionally biased region" description="Basic and acidic residues" evidence="10">
    <location>
        <begin position="354"/>
        <end position="390"/>
    </location>
</feature>
<keyword evidence="13" id="KW-1185">Reference proteome</keyword>
<keyword evidence="6" id="KW-0539">Nucleus</keyword>
<dbReference type="GO" id="GO:0071036">
    <property type="term" value="P:nuclear polyadenylation-dependent snoRNA catabolic process"/>
    <property type="evidence" value="ECO:0007669"/>
    <property type="project" value="TreeGrafter"/>
</dbReference>
<dbReference type="GO" id="GO:0031499">
    <property type="term" value="C:TRAMP complex"/>
    <property type="evidence" value="ECO:0007669"/>
    <property type="project" value="TreeGrafter"/>
</dbReference>
<dbReference type="EMBL" id="JAUPFM010000006">
    <property type="protein sequence ID" value="KAK2849069.1"/>
    <property type="molecule type" value="Genomic_DNA"/>
</dbReference>
<evidence type="ECO:0000256" key="2">
    <source>
        <dbReference type="ARBA" id="ARBA00022723"/>
    </source>
</evidence>
<feature type="compositionally biased region" description="Basic and acidic residues" evidence="10">
    <location>
        <begin position="8"/>
        <end position="20"/>
    </location>
</feature>
<dbReference type="InterPro" id="IPR001878">
    <property type="entry name" value="Znf_CCHC"/>
</dbReference>
<dbReference type="GO" id="GO:0008270">
    <property type="term" value="F:zinc ion binding"/>
    <property type="evidence" value="ECO:0007669"/>
    <property type="project" value="UniProtKB-KW"/>
</dbReference>
<evidence type="ECO:0000256" key="3">
    <source>
        <dbReference type="ARBA" id="ARBA00022737"/>
    </source>
</evidence>